<dbReference type="InterPro" id="IPR009459">
    <property type="entry name" value="MucBP_dom"/>
</dbReference>
<dbReference type="InterPro" id="IPR001119">
    <property type="entry name" value="SLH_dom"/>
</dbReference>
<dbReference type="PANTHER" id="PTHR43308:SF5">
    <property type="entry name" value="S-LAYER PROTEIN _ PEPTIDOGLYCAN ENDO-BETA-N-ACETYLGLUCOSAMINIDASE"/>
    <property type="match status" value="1"/>
</dbReference>
<feature type="domain" description="SLH" evidence="4">
    <location>
        <begin position="2229"/>
        <end position="2292"/>
    </location>
</feature>
<evidence type="ECO:0000256" key="2">
    <source>
        <dbReference type="SAM" id="MobiDB-lite"/>
    </source>
</evidence>
<keyword evidence="1" id="KW-0677">Repeat</keyword>
<dbReference type="InterPro" id="IPR051465">
    <property type="entry name" value="Cell_Envelope_Struct_Comp"/>
</dbReference>
<organism evidence="5 6">
    <name type="scientific">Paenibacillus thiaminolyticus</name>
    <name type="common">Bacillus thiaminolyticus</name>
    <dbReference type="NCBI Taxonomy" id="49283"/>
    <lineage>
        <taxon>Bacteria</taxon>
        <taxon>Bacillati</taxon>
        <taxon>Bacillota</taxon>
        <taxon>Bacilli</taxon>
        <taxon>Bacillales</taxon>
        <taxon>Paenibacillaceae</taxon>
        <taxon>Paenibacillus</taxon>
    </lineage>
</organism>
<evidence type="ECO:0000259" key="4">
    <source>
        <dbReference type="PROSITE" id="PS51272"/>
    </source>
</evidence>
<dbReference type="Proteomes" id="UP000266177">
    <property type="component" value="Unassembled WGS sequence"/>
</dbReference>
<dbReference type="Pfam" id="PF06458">
    <property type="entry name" value="MucBP"/>
    <property type="match status" value="11"/>
</dbReference>
<dbReference type="EMBL" id="QYZD01000009">
    <property type="protein sequence ID" value="RJG23817.1"/>
    <property type="molecule type" value="Genomic_DNA"/>
</dbReference>
<feature type="chain" id="PRO_5039266129" evidence="3">
    <location>
        <begin position="30"/>
        <end position="2340"/>
    </location>
</feature>
<feature type="region of interest" description="Disordered" evidence="2">
    <location>
        <begin position="2089"/>
        <end position="2126"/>
    </location>
</feature>
<feature type="domain" description="SLH" evidence="4">
    <location>
        <begin position="2107"/>
        <end position="2170"/>
    </location>
</feature>
<comment type="caution">
    <text evidence="5">The sequence shown here is derived from an EMBL/GenBank/DDBJ whole genome shotgun (WGS) entry which is preliminary data.</text>
</comment>
<evidence type="ECO:0000313" key="5">
    <source>
        <dbReference type="EMBL" id="RJG23817.1"/>
    </source>
</evidence>
<dbReference type="Gene3D" id="3.10.20.320">
    <property type="entry name" value="Putative peptidoglycan bound protein (lpxtg motif)"/>
    <property type="match status" value="3"/>
</dbReference>
<dbReference type="PROSITE" id="PS51272">
    <property type="entry name" value="SLH"/>
    <property type="match status" value="3"/>
</dbReference>
<feature type="signal peptide" evidence="3">
    <location>
        <begin position="1"/>
        <end position="29"/>
    </location>
</feature>
<dbReference type="PANTHER" id="PTHR43308">
    <property type="entry name" value="OUTER MEMBRANE PROTEIN ALPHA-RELATED"/>
    <property type="match status" value="1"/>
</dbReference>
<sequence length="2340" mass="255668">MNYAKRRLQQATAIFLSLLLMLQALPVYALTVISDPVGVVEGDFRAQGENVPKENRMDVSWEPPNDGYDYGYLYYQRKFDPSFPESEQEQFETRSTKYNKEVNVLVIYPGSSGYYSSRNMSYMKHWLQGTPGVGDIDGLLQITDVNQSDFNKNPDQYLKDSEGKYIIDVVIIGVADRNGSVSTSDAAVTAIEDFIKTGRGVLFGHDTLIDRTNSYVGTGLENITYTGTNSDRGEGWQYGKLRRYAGIIANSAVALLDHQTTRAKVVKDGFLLRYPNPVKPGDILSVNNTHVNGSSAKGTIWMQFANSNGTLYQGDNTVGYDDGTGSAIYHSNYYLTTYNNTAFIQTGHTTSANIPTAERNIIANTVFFLAQLTYDTKLNDRAATDEAAPDAPTAAYHSTNGSAQYNTLISAKDNGTTYQGYVEAINQNPDISERKKSNIFTETVTSGTKGYLVYKSTTPNDDPLTYADFDENNKPIVEAQYLHDDDIDGLVYILSNSDTGYLHVRAVDWAGNVGPVSHINISDIRPEFTISIVGKVQGAPDTQAPLYTIPMQVRVTDAAFDFPTITVPGYKLVDPANGVIHIDPATASDNQEYVFWYADNKTTVTIKAMYAGTTTPIETFTEYKAGAEIGKPFSHDPPVISGFDYEGAENNSSTPDGNSIASVKENGESEIIFYYTKQTAEKGLILNIVDTDNNPLGTVYRSIMKGEPQDMTYPNDPKSVEGLAVLENYNYKSVDPEKVTYNGVNDVNVTYTYERIKRTVIAAAYDQATGAKIADIRSEELAVGDTHPIQAPPSLTNNGVDYSIISDTTQDIYVSNGAAAVEVKFYYKATTEGTVHVVAWYDANGTGTYDPGADQVIQSYDLTGTVGSPLSIPAPSIHGWLLAEGEADSVTRTVTVNAQTVYFKYDKNVWTVEVQLIDSSTDAEITALGALSYEVPKGDPFTVYAPNVPGYTLTTGTVNTNPITYPAVDENKTVTFYYTPLEEVVPEHTVTITVIGQSATEELYKYELTRPKNSGVLNVDAFEVEGYKLMSASPASVTVGEDNETVTFEYETLATAVTIHMVDGSGTEIAPSFNVAATTGESFSYNAPYVSGYNLEGAITQTIADVSSANNSLTFTYNQASGNVTVVLKEGGRIIKTMSETFAVNEKREIPVPDLTADAYTAVSTAETVTYTGTALTVEYEYTKDTVDIPVKAVDYLTGKELKTSTVTGQRKGEAVTVGAPDVTDYVLVGNPTRIVIAGSGEVIFQYRTLAEDEVAVKAMSEDGVLLQSYVMSGSVGETVTATAPDILGWKLITAATQEATVGTDKEMIFRYAKDVVTVTVKAADAQGATLDEQSFQAPRGGSFTAYAPHVSGYVLDDDQTKELTNLTADASVTFRYKSIEEVVPEHTVTITVIGQSAAEELYKYELTRPKNSGVLNVDAFEVKGYKLMSASPASVTVGEDNETVTFEYETLATAVTIHMVDDSGTEIAPSFNVAATTGESFSYNAPYVSGYNLEGAVTQTIASVSSANNSLTFTYSQASGNVTVVLKEGSRIIKTMSETFAVNETREIPVPDLTADAYTAVSAAETVTYTGTALTVEYEYTKDTVDIPVKAVDYLTGKELKTSTVTGQRKGEAVTVGAPDVTDYVLVGNPTRIVIAGSGEVIFQYRTLAEDEVAVKAMSEDGVLLQSYVMSGSVGETVTATAPDILGWKLITAATQEATVGTDKEMIFRYAKDVVTVTVKAADAQGATLDEQSFQAPRGGSFTAYAPHVSGYVLDDEKTKELTNITADASVTFRYKSIGEDRIVFVHYVDRANDEFLKESVPYVGKVGSELTLTAQDITKTDKVYKPESYTFNYVITDDFNQQHTFFYNEDEGETYMVTVHYVDQESDKALQAPSTFTGKAGEVLWLRADQITVTDAVYSEADAAYSVTDVVYTPLKFNHLYTITTAPDQQYTFHYVKGEYGDIQLLTINHLEAGTDDVLRDSEQVKGRTGEEILYRPAPITVTGVVYHPAQSSYRYTFSDEPDQVLTIQYIKDSSQTEHQLTVKYLEQGTGRELAGPTTKSGKPGDKVTLTPISVSGYTPVKSSDTYTFTEDEGQVYIFYYTKDSSNPDSGSGGGSGGSTSTETPTDPLPPVTPLPPAPPKLETEHHYSYINGYPDGTIKPENLISREEVAAIFYRLMDDESRANYLTDKNAFSDVASSRWSNKHISTMEHAGIIAGYQDGTFKPGRSITRAEFAAIASRFDKLNEEANDMFSDVAGHWAEKYIMSAANKGWIKGYPNGTFKPNQYITRAEAMAFINSMLNRKVKADDIHEDAKQWPDNKPGKWYYADVIEATNHHEYTRNEDGYEVWTAINPDRIYP</sequence>
<name>A0A3A3GHI4_PANTH</name>
<evidence type="ECO:0000256" key="1">
    <source>
        <dbReference type="ARBA" id="ARBA00022737"/>
    </source>
</evidence>
<accession>A0A3A3GHI4</accession>
<gene>
    <name evidence="5" type="ORF">DQX05_12425</name>
</gene>
<feature type="compositionally biased region" description="Pro residues" evidence="2">
    <location>
        <begin position="2109"/>
        <end position="2122"/>
    </location>
</feature>
<dbReference type="Pfam" id="PF00395">
    <property type="entry name" value="SLH"/>
    <property type="match status" value="3"/>
</dbReference>
<reference evidence="5 6" key="1">
    <citation type="submission" date="2018-09" db="EMBL/GenBank/DDBJ databases">
        <title>Paenibacillus SK2017-BO5.</title>
        <authorList>
            <person name="Piskunova J.V."/>
            <person name="Dubiley S.A."/>
            <person name="Severinov K.V."/>
        </authorList>
    </citation>
    <scope>NUCLEOTIDE SEQUENCE [LARGE SCALE GENOMIC DNA]</scope>
    <source>
        <strain evidence="5 6">BO5</strain>
    </source>
</reference>
<evidence type="ECO:0000256" key="3">
    <source>
        <dbReference type="SAM" id="SignalP"/>
    </source>
</evidence>
<protein>
    <submittedName>
        <fullName evidence="5">DUF5057 domain-containing protein</fullName>
    </submittedName>
</protein>
<evidence type="ECO:0000313" key="6">
    <source>
        <dbReference type="Proteomes" id="UP000266177"/>
    </source>
</evidence>
<keyword evidence="3" id="KW-0732">Signal</keyword>
<dbReference type="OrthoDB" id="283370at2"/>
<feature type="domain" description="SLH" evidence="4">
    <location>
        <begin position="2171"/>
        <end position="2228"/>
    </location>
</feature>
<proteinExistence type="predicted"/>